<dbReference type="AlphaFoldDB" id="A0AAW1IBE1"/>
<protein>
    <recommendedName>
        <fullName evidence="1">RNA-directed DNA polymerase</fullName>
        <ecNumber evidence="1">2.7.7.49</ecNumber>
    </recommendedName>
</protein>
<name>A0AAW1IBE1_POPJA</name>
<evidence type="ECO:0000259" key="2">
    <source>
        <dbReference type="Pfam" id="PF17921"/>
    </source>
</evidence>
<keyword evidence="4" id="KW-1185">Reference proteome</keyword>
<proteinExistence type="predicted"/>
<dbReference type="Proteomes" id="UP001458880">
    <property type="component" value="Unassembled WGS sequence"/>
</dbReference>
<sequence length="159" mass="19493">MSEDRKKQFELEVEKDEELRKVKEFSLNGWPICKGKMDKELKKYWMIRNEITVYDGVLFYNDRFIVPKRLRQEMLKLMHEPHMGIEKTKKRGRKIMYWHGMSLDIERWVTNCLVCQKYATSKPKEPLLVHDYPELPWEKIGVDIMEWKGRSRYYGMERR</sequence>
<comment type="caution">
    <text evidence="3">The sequence shown here is derived from an EMBL/GenBank/DDBJ whole genome shotgun (WGS) entry which is preliminary data.</text>
</comment>
<dbReference type="EC" id="2.7.7.49" evidence="1"/>
<dbReference type="FunFam" id="1.10.340.70:FF:000003">
    <property type="entry name" value="Protein CBG25708"/>
    <property type="match status" value="1"/>
</dbReference>
<dbReference type="InterPro" id="IPR041588">
    <property type="entry name" value="Integrase_H2C2"/>
</dbReference>
<gene>
    <name evidence="3" type="ORF">QE152_g37162</name>
</gene>
<organism evidence="3 4">
    <name type="scientific">Popillia japonica</name>
    <name type="common">Japanese beetle</name>
    <dbReference type="NCBI Taxonomy" id="7064"/>
    <lineage>
        <taxon>Eukaryota</taxon>
        <taxon>Metazoa</taxon>
        <taxon>Ecdysozoa</taxon>
        <taxon>Arthropoda</taxon>
        <taxon>Hexapoda</taxon>
        <taxon>Insecta</taxon>
        <taxon>Pterygota</taxon>
        <taxon>Neoptera</taxon>
        <taxon>Endopterygota</taxon>
        <taxon>Coleoptera</taxon>
        <taxon>Polyphaga</taxon>
        <taxon>Scarabaeiformia</taxon>
        <taxon>Scarabaeidae</taxon>
        <taxon>Rutelinae</taxon>
        <taxon>Popillia</taxon>
    </lineage>
</organism>
<dbReference type="Pfam" id="PF17921">
    <property type="entry name" value="Integrase_H2C2"/>
    <property type="match status" value="1"/>
</dbReference>
<accession>A0AAW1IBE1</accession>
<dbReference type="Gene3D" id="1.10.340.70">
    <property type="match status" value="1"/>
</dbReference>
<feature type="domain" description="Integrase zinc-binding" evidence="2">
    <location>
        <begin position="66"/>
        <end position="120"/>
    </location>
</feature>
<dbReference type="PANTHER" id="PTHR37984:SF7">
    <property type="entry name" value="INTEGRASE CATALYTIC DOMAIN-CONTAINING PROTEIN"/>
    <property type="match status" value="1"/>
</dbReference>
<reference evidence="3 4" key="1">
    <citation type="journal article" date="2024" name="BMC Genomics">
        <title>De novo assembly and annotation of Popillia japonica's genome with initial clues to its potential as an invasive pest.</title>
        <authorList>
            <person name="Cucini C."/>
            <person name="Boschi S."/>
            <person name="Funari R."/>
            <person name="Cardaioli E."/>
            <person name="Iannotti N."/>
            <person name="Marturano G."/>
            <person name="Paoli F."/>
            <person name="Bruttini M."/>
            <person name="Carapelli A."/>
            <person name="Frati F."/>
            <person name="Nardi F."/>
        </authorList>
    </citation>
    <scope>NUCLEOTIDE SEQUENCE [LARGE SCALE GENOMIC DNA]</scope>
    <source>
        <strain evidence="3">DMR45628</strain>
    </source>
</reference>
<dbReference type="PANTHER" id="PTHR37984">
    <property type="entry name" value="PROTEIN CBG26694"/>
    <property type="match status" value="1"/>
</dbReference>
<dbReference type="GO" id="GO:0003964">
    <property type="term" value="F:RNA-directed DNA polymerase activity"/>
    <property type="evidence" value="ECO:0007669"/>
    <property type="project" value="UniProtKB-EC"/>
</dbReference>
<evidence type="ECO:0000313" key="3">
    <source>
        <dbReference type="EMBL" id="KAK9686473.1"/>
    </source>
</evidence>
<dbReference type="InterPro" id="IPR050951">
    <property type="entry name" value="Retrovirus_Pol_polyprotein"/>
</dbReference>
<dbReference type="EMBL" id="JASPKY010000702">
    <property type="protein sequence ID" value="KAK9686473.1"/>
    <property type="molecule type" value="Genomic_DNA"/>
</dbReference>
<evidence type="ECO:0000256" key="1">
    <source>
        <dbReference type="ARBA" id="ARBA00012493"/>
    </source>
</evidence>
<evidence type="ECO:0000313" key="4">
    <source>
        <dbReference type="Proteomes" id="UP001458880"/>
    </source>
</evidence>